<reference evidence="4 5" key="1">
    <citation type="journal article" date="2021" name="Nat. Commun.">
        <title>Incipient diploidization of the medicinal plant Perilla within 10,000 years.</title>
        <authorList>
            <person name="Zhang Y."/>
            <person name="Shen Q."/>
            <person name="Leng L."/>
            <person name="Zhang D."/>
            <person name="Chen S."/>
            <person name="Shi Y."/>
            <person name="Ning Z."/>
            <person name="Chen S."/>
        </authorList>
    </citation>
    <scope>NUCLEOTIDE SEQUENCE [LARGE SCALE GENOMIC DNA]</scope>
    <source>
        <strain evidence="5">cv. PC099</strain>
    </source>
</reference>
<keyword evidence="5" id="KW-1185">Reference proteome</keyword>
<accession>A0AAD4IPW2</accession>
<dbReference type="InterPro" id="IPR027443">
    <property type="entry name" value="IPNS-like_sf"/>
</dbReference>
<dbReference type="InterPro" id="IPR050231">
    <property type="entry name" value="Iron_ascorbate_oxido_reductase"/>
</dbReference>
<dbReference type="InterPro" id="IPR026992">
    <property type="entry name" value="DIOX_N"/>
</dbReference>
<evidence type="ECO:0000313" key="4">
    <source>
        <dbReference type="EMBL" id="KAH6756624.1"/>
    </source>
</evidence>
<dbReference type="GO" id="GO:0016706">
    <property type="term" value="F:2-oxoglutarate-dependent dioxygenase activity"/>
    <property type="evidence" value="ECO:0007669"/>
    <property type="project" value="UniProtKB-ARBA"/>
</dbReference>
<evidence type="ECO:0000256" key="2">
    <source>
        <dbReference type="ARBA" id="ARBA00023004"/>
    </source>
</evidence>
<evidence type="ECO:0000313" key="5">
    <source>
        <dbReference type="Proteomes" id="UP001190926"/>
    </source>
</evidence>
<organism evidence="4 5">
    <name type="scientific">Perilla frutescens var. hirtella</name>
    <name type="common">Perilla citriodora</name>
    <name type="synonym">Perilla setoyensis</name>
    <dbReference type="NCBI Taxonomy" id="608512"/>
    <lineage>
        <taxon>Eukaryota</taxon>
        <taxon>Viridiplantae</taxon>
        <taxon>Streptophyta</taxon>
        <taxon>Embryophyta</taxon>
        <taxon>Tracheophyta</taxon>
        <taxon>Spermatophyta</taxon>
        <taxon>Magnoliopsida</taxon>
        <taxon>eudicotyledons</taxon>
        <taxon>Gunneridae</taxon>
        <taxon>Pentapetalae</taxon>
        <taxon>asterids</taxon>
        <taxon>lamiids</taxon>
        <taxon>Lamiales</taxon>
        <taxon>Lamiaceae</taxon>
        <taxon>Nepetoideae</taxon>
        <taxon>Elsholtzieae</taxon>
        <taxon>Perilla</taxon>
    </lineage>
</organism>
<dbReference type="EMBL" id="SDAM02029548">
    <property type="protein sequence ID" value="KAH6756624.1"/>
    <property type="molecule type" value="Genomic_DNA"/>
</dbReference>
<dbReference type="GO" id="GO:0046872">
    <property type="term" value="F:metal ion binding"/>
    <property type="evidence" value="ECO:0007669"/>
    <property type="project" value="UniProtKB-KW"/>
</dbReference>
<dbReference type="Proteomes" id="UP001190926">
    <property type="component" value="Unassembled WGS sequence"/>
</dbReference>
<comment type="caution">
    <text evidence="4">The sequence shown here is derived from an EMBL/GenBank/DDBJ whole genome shotgun (WGS) entry which is preliminary data.</text>
</comment>
<keyword evidence="1" id="KW-0479">Metal-binding</keyword>
<keyword evidence="2" id="KW-0408">Iron</keyword>
<evidence type="ECO:0000256" key="1">
    <source>
        <dbReference type="ARBA" id="ARBA00022723"/>
    </source>
</evidence>
<dbReference type="Pfam" id="PF14226">
    <property type="entry name" value="DIOX_N"/>
    <property type="match status" value="1"/>
</dbReference>
<proteinExistence type="predicted"/>
<name>A0AAD4IPW2_PERFH</name>
<protein>
    <recommendedName>
        <fullName evidence="3">Non-haem dioxygenase N-terminal domain-containing protein</fullName>
    </recommendedName>
</protein>
<dbReference type="Gene3D" id="2.60.120.330">
    <property type="entry name" value="B-lactam Antibiotic, Isopenicillin N Synthase, Chain"/>
    <property type="match status" value="1"/>
</dbReference>
<dbReference type="PANTHER" id="PTHR47990">
    <property type="entry name" value="2-OXOGLUTARATE (2OG) AND FE(II)-DEPENDENT OXYGENASE SUPERFAMILY PROTEIN-RELATED"/>
    <property type="match status" value="1"/>
</dbReference>
<evidence type="ECO:0000259" key="3">
    <source>
        <dbReference type="Pfam" id="PF14226"/>
    </source>
</evidence>
<sequence>MGSLANQTLPMINFSEENFKAGSSSWVSTSKDVVRALEDYGCFIATHTNFSSQLHEAIFRASKELFDLPTHLKTLNTSDKPSHGYVGQDAIKPLREALGIEDATTEEGVQRFTTLLWPSGNDSFHETVVEYSKVVGGLDGVVIRMVCEVYGIRSSYESLHMKRRRTFFDS</sequence>
<feature type="domain" description="Non-haem dioxygenase N-terminal" evidence="3">
    <location>
        <begin position="9"/>
        <end position="88"/>
    </location>
</feature>
<dbReference type="AlphaFoldDB" id="A0AAD4IPW2"/>
<gene>
    <name evidence="4" type="ORF">C2S53_001805</name>
</gene>
<dbReference type="SUPFAM" id="SSF51197">
    <property type="entry name" value="Clavaminate synthase-like"/>
    <property type="match status" value="1"/>
</dbReference>